<dbReference type="PANTHER" id="PTHR42919">
    <property type="entry name" value="N-ALPHA-ACETYLTRANSFERASE"/>
    <property type="match status" value="1"/>
</dbReference>
<organism evidence="2 3">
    <name type="scientific">Dovyalis caffra</name>
    <dbReference type="NCBI Taxonomy" id="77055"/>
    <lineage>
        <taxon>Eukaryota</taxon>
        <taxon>Viridiplantae</taxon>
        <taxon>Streptophyta</taxon>
        <taxon>Embryophyta</taxon>
        <taxon>Tracheophyta</taxon>
        <taxon>Spermatophyta</taxon>
        <taxon>Magnoliopsida</taxon>
        <taxon>eudicotyledons</taxon>
        <taxon>Gunneridae</taxon>
        <taxon>Pentapetalae</taxon>
        <taxon>rosids</taxon>
        <taxon>fabids</taxon>
        <taxon>Malpighiales</taxon>
        <taxon>Salicaceae</taxon>
        <taxon>Flacourtieae</taxon>
        <taxon>Dovyalis</taxon>
    </lineage>
</organism>
<dbReference type="SUPFAM" id="SSF55729">
    <property type="entry name" value="Acyl-CoA N-acyltransferases (Nat)"/>
    <property type="match status" value="1"/>
</dbReference>
<dbReference type="Gene3D" id="3.40.630.30">
    <property type="match status" value="1"/>
</dbReference>
<keyword evidence="3" id="KW-1185">Reference proteome</keyword>
<dbReference type="GO" id="GO:0031415">
    <property type="term" value="C:NatA complex"/>
    <property type="evidence" value="ECO:0007669"/>
    <property type="project" value="TreeGrafter"/>
</dbReference>
<dbReference type="GO" id="GO:0008080">
    <property type="term" value="F:N-acetyltransferase activity"/>
    <property type="evidence" value="ECO:0007669"/>
    <property type="project" value="TreeGrafter"/>
</dbReference>
<dbReference type="Proteomes" id="UP001314170">
    <property type="component" value="Unassembled WGS sequence"/>
</dbReference>
<dbReference type="EMBL" id="CAWUPB010001160">
    <property type="protein sequence ID" value="CAK7340991.1"/>
    <property type="molecule type" value="Genomic_DNA"/>
</dbReference>
<evidence type="ECO:0000313" key="2">
    <source>
        <dbReference type="EMBL" id="CAK7340991.1"/>
    </source>
</evidence>
<name>A0AAV1RY45_9ROSI</name>
<dbReference type="GO" id="GO:0007064">
    <property type="term" value="P:mitotic sister chromatid cohesion"/>
    <property type="evidence" value="ECO:0007669"/>
    <property type="project" value="TreeGrafter"/>
</dbReference>
<evidence type="ECO:0000313" key="3">
    <source>
        <dbReference type="Proteomes" id="UP001314170"/>
    </source>
</evidence>
<gene>
    <name evidence="2" type="ORF">DCAF_LOCUS16059</name>
</gene>
<accession>A0AAV1RY45</accession>
<dbReference type="InterPro" id="IPR000182">
    <property type="entry name" value="GNAT_dom"/>
</dbReference>
<feature type="domain" description="N-acetyltransferase" evidence="1">
    <location>
        <begin position="115"/>
        <end position="285"/>
    </location>
</feature>
<comment type="caution">
    <text evidence="2">The sequence shown here is derived from an EMBL/GenBank/DDBJ whole genome shotgun (WGS) entry which is preliminary data.</text>
</comment>
<dbReference type="PROSITE" id="PS51186">
    <property type="entry name" value="GNAT"/>
    <property type="match status" value="1"/>
</dbReference>
<dbReference type="CDD" id="cd04301">
    <property type="entry name" value="NAT_SF"/>
    <property type="match status" value="1"/>
</dbReference>
<dbReference type="AlphaFoldDB" id="A0AAV1RY45"/>
<dbReference type="Pfam" id="PF00583">
    <property type="entry name" value="Acetyltransf_1"/>
    <property type="match status" value="1"/>
</dbReference>
<reference evidence="2 3" key="1">
    <citation type="submission" date="2024-01" db="EMBL/GenBank/DDBJ databases">
        <authorList>
            <person name="Waweru B."/>
        </authorList>
    </citation>
    <scope>NUCLEOTIDE SEQUENCE [LARGE SCALE GENOMIC DNA]</scope>
</reference>
<evidence type="ECO:0000259" key="1">
    <source>
        <dbReference type="PROSITE" id="PS51186"/>
    </source>
</evidence>
<sequence>MANLRPCCFQVSNWLCIEPWYAGKADRFYHGTWKTARNRKEVSQQIKRPVGWNRSCVMHCCRTSSTSPSSSSSATKRVFLEDRRSWEEKEEQLEYLVSEFGWKVRRLAENRDEMREVAQIQAEAFHIPMALFDDLFFEFFKAEVLSGLLYKLKNSPPDRYACLVAEPAADPSKSERKLVGIVDVTAVRDKDVLQHLEGADEYLYISGIAVSKIFRRQKIGSALLKACDVLSHQWGFEYLALRAYEDDVGARKLYTNAGYRVVSSDPQWVTWIGRKRRVLMIKKPDLLT</sequence>
<dbReference type="FunFam" id="3.40.630.30:FF:000097">
    <property type="entry name" value="Histone acetyltransferase HPA2 and related acetyltransferases"/>
    <property type="match status" value="1"/>
</dbReference>
<protein>
    <recommendedName>
        <fullName evidence="1">N-acetyltransferase domain-containing protein</fullName>
    </recommendedName>
</protein>
<dbReference type="InterPro" id="IPR051556">
    <property type="entry name" value="N-term/lysine_N-AcTrnsfr"/>
</dbReference>
<dbReference type="InterPro" id="IPR016181">
    <property type="entry name" value="Acyl_CoA_acyltransferase"/>
</dbReference>
<dbReference type="PANTHER" id="PTHR42919:SF20">
    <property type="entry name" value="GCN5-RELATED N-ACETYLTRANSFERASE 10, CHLOROPLASTIC"/>
    <property type="match status" value="1"/>
</dbReference>
<proteinExistence type="predicted"/>